<dbReference type="Proteomes" id="UP000186955">
    <property type="component" value="Unassembled WGS sequence"/>
</dbReference>
<reference evidence="1 2" key="1">
    <citation type="submission" date="2016-10" db="EMBL/GenBank/DDBJ databases">
        <title>Genome sequence of the ascomycete fungus Penicillium subrubescens.</title>
        <authorList>
            <person name="De Vries R.P."/>
            <person name="Peng M."/>
            <person name="Dilokpimol A."/>
            <person name="Hilden K."/>
            <person name="Makela M.R."/>
            <person name="Grigoriev I."/>
            <person name="Riley R."/>
            <person name="Granchi Z."/>
        </authorList>
    </citation>
    <scope>NUCLEOTIDE SEQUENCE [LARGE SCALE GENOMIC DNA]</scope>
    <source>
        <strain evidence="1 2">CBS 132785</strain>
    </source>
</reference>
<dbReference type="EMBL" id="MNBE01000202">
    <property type="protein sequence ID" value="OKP12553.1"/>
    <property type="molecule type" value="Genomic_DNA"/>
</dbReference>
<gene>
    <name evidence="1" type="ORF">PENSUB_1810</name>
</gene>
<comment type="caution">
    <text evidence="1">The sequence shown here is derived from an EMBL/GenBank/DDBJ whole genome shotgun (WGS) entry which is preliminary data.</text>
</comment>
<sequence length="82" mass="8950">MTGFPQLKYATNFVRHDVDVRSKAEILDEVISHNNLMGGAVNNAAAAAEDASTTTTAAIHDADDKMNEEAQKLSSQLFQYYS</sequence>
<evidence type="ECO:0000313" key="2">
    <source>
        <dbReference type="Proteomes" id="UP000186955"/>
    </source>
</evidence>
<evidence type="ECO:0000313" key="1">
    <source>
        <dbReference type="EMBL" id="OKP12553.1"/>
    </source>
</evidence>
<dbReference type="AlphaFoldDB" id="A0A1Q5UJB8"/>
<proteinExistence type="predicted"/>
<feature type="non-terminal residue" evidence="1">
    <location>
        <position position="82"/>
    </location>
</feature>
<name>A0A1Q5UJB8_9EURO</name>
<protein>
    <submittedName>
        <fullName evidence="1">Uncharacterized protein</fullName>
    </submittedName>
</protein>
<accession>A0A1Q5UJB8</accession>
<organism evidence="1 2">
    <name type="scientific">Penicillium subrubescens</name>
    <dbReference type="NCBI Taxonomy" id="1316194"/>
    <lineage>
        <taxon>Eukaryota</taxon>
        <taxon>Fungi</taxon>
        <taxon>Dikarya</taxon>
        <taxon>Ascomycota</taxon>
        <taxon>Pezizomycotina</taxon>
        <taxon>Eurotiomycetes</taxon>
        <taxon>Eurotiomycetidae</taxon>
        <taxon>Eurotiales</taxon>
        <taxon>Aspergillaceae</taxon>
        <taxon>Penicillium</taxon>
    </lineage>
</organism>
<keyword evidence="2" id="KW-1185">Reference proteome</keyword>